<feature type="signal peptide" evidence="9">
    <location>
        <begin position="1"/>
        <end position="26"/>
    </location>
</feature>
<comment type="subcellular location">
    <subcellularLocation>
        <location evidence="1 9">Secreted</location>
    </subcellularLocation>
</comment>
<evidence type="ECO:0000256" key="1">
    <source>
        <dbReference type="ARBA" id="ARBA00004613"/>
    </source>
</evidence>
<dbReference type="InterPro" id="IPR039641">
    <property type="entry name" value="LCR"/>
</dbReference>
<accession>A0ABM0V583</accession>
<dbReference type="PANTHER" id="PTHR36788">
    <property type="entry name" value="DEFENSIN-LIKE PROTEIN 183"/>
    <property type="match status" value="1"/>
</dbReference>
<keyword evidence="7 9" id="KW-0611">Plant defense</keyword>
<dbReference type="PANTHER" id="PTHR36788:SF4">
    <property type="entry name" value="DEFENSIN-LIKE PROTEIN 181-RELATED"/>
    <property type="match status" value="1"/>
</dbReference>
<evidence type="ECO:0000256" key="7">
    <source>
        <dbReference type="ARBA" id="ARBA00022821"/>
    </source>
</evidence>
<organism evidence="10 11">
    <name type="scientific">Camelina sativa</name>
    <name type="common">False flax</name>
    <name type="synonym">Myagrum sativum</name>
    <dbReference type="NCBI Taxonomy" id="90675"/>
    <lineage>
        <taxon>Eukaryota</taxon>
        <taxon>Viridiplantae</taxon>
        <taxon>Streptophyta</taxon>
        <taxon>Embryophyta</taxon>
        <taxon>Tracheophyta</taxon>
        <taxon>Spermatophyta</taxon>
        <taxon>Magnoliopsida</taxon>
        <taxon>eudicotyledons</taxon>
        <taxon>Gunneridae</taxon>
        <taxon>Pentapetalae</taxon>
        <taxon>rosids</taxon>
        <taxon>malvids</taxon>
        <taxon>Brassicales</taxon>
        <taxon>Brassicaceae</taxon>
        <taxon>Camelineae</taxon>
        <taxon>Camelina</taxon>
    </lineage>
</organism>
<keyword evidence="3 9" id="KW-0964">Secreted</keyword>
<keyword evidence="8" id="KW-1015">Disulfide bond</keyword>
<evidence type="ECO:0000313" key="11">
    <source>
        <dbReference type="RefSeq" id="XP_010450932.1"/>
    </source>
</evidence>
<name>A0ABM0V583_CAMSA</name>
<evidence type="ECO:0000256" key="3">
    <source>
        <dbReference type="ARBA" id="ARBA00022525"/>
    </source>
</evidence>
<evidence type="ECO:0000256" key="8">
    <source>
        <dbReference type="ARBA" id="ARBA00023157"/>
    </source>
</evidence>
<evidence type="ECO:0000313" key="10">
    <source>
        <dbReference type="Proteomes" id="UP000694864"/>
    </source>
</evidence>
<dbReference type="Proteomes" id="UP000694864">
    <property type="component" value="Chromosome 12"/>
</dbReference>
<feature type="chain" id="PRO_5045010845" description="Defensin-like protein" evidence="9">
    <location>
        <begin position="27"/>
        <end position="132"/>
    </location>
</feature>
<keyword evidence="5 9" id="KW-0295">Fungicide</keyword>
<protein>
    <recommendedName>
        <fullName evidence="9">Defensin-like protein</fullName>
    </recommendedName>
</protein>
<reference evidence="10" key="1">
    <citation type="journal article" date="2014" name="Nat. Commun.">
        <title>The emerging biofuel crop Camelina sativa retains a highly undifferentiated hexaploid genome structure.</title>
        <authorList>
            <person name="Kagale S."/>
            <person name="Koh C."/>
            <person name="Nixon J."/>
            <person name="Bollina V."/>
            <person name="Clarke W.E."/>
            <person name="Tuteja R."/>
            <person name="Spillane C."/>
            <person name="Robinson S.J."/>
            <person name="Links M.G."/>
            <person name="Clarke C."/>
            <person name="Higgins E.E."/>
            <person name="Huebert T."/>
            <person name="Sharpe A.G."/>
            <person name="Parkin I.A."/>
        </authorList>
    </citation>
    <scope>NUCLEOTIDE SEQUENCE [LARGE SCALE GENOMIC DNA]</scope>
    <source>
        <strain evidence="10">cv. DH55</strain>
    </source>
</reference>
<comment type="similarity">
    <text evidence="2 9">Belongs to the DEFL family.</text>
</comment>
<evidence type="ECO:0000256" key="4">
    <source>
        <dbReference type="ARBA" id="ARBA00022529"/>
    </source>
</evidence>
<gene>
    <name evidence="11" type="primary">LOC104733021</name>
</gene>
<evidence type="ECO:0000256" key="9">
    <source>
        <dbReference type="RuleBase" id="RU367109"/>
    </source>
</evidence>
<proteinExistence type="inferred from homology"/>
<reference evidence="11" key="2">
    <citation type="submission" date="2025-08" db="UniProtKB">
        <authorList>
            <consortium name="RefSeq"/>
        </authorList>
    </citation>
    <scope>IDENTIFICATION</scope>
    <source>
        <tissue evidence="11">Leaf</tissue>
    </source>
</reference>
<evidence type="ECO:0000256" key="2">
    <source>
        <dbReference type="ARBA" id="ARBA00006722"/>
    </source>
</evidence>
<keyword evidence="4 9" id="KW-0929">Antimicrobial</keyword>
<keyword evidence="6 9" id="KW-0732">Signal</keyword>
<evidence type="ECO:0000256" key="6">
    <source>
        <dbReference type="ARBA" id="ARBA00022729"/>
    </source>
</evidence>
<dbReference type="RefSeq" id="XP_010450932.1">
    <property type="nucleotide sequence ID" value="XM_010452630.1"/>
</dbReference>
<dbReference type="GeneID" id="104733021"/>
<evidence type="ECO:0000256" key="5">
    <source>
        <dbReference type="ARBA" id="ARBA00022577"/>
    </source>
</evidence>
<keyword evidence="10" id="KW-1185">Reference proteome</keyword>
<sequence>MKRTGSLVFLVSLLIIFVAVVNQTRAESCNDILGTCENCDERCKAKYGPSCISRCDGLYGVFLCTCTYECVPPSPPSPPSPPKVCNGGTSTMCSENCPEKCCDTNCAQKYSGGRGFCNSLGNFNLCQCQYPC</sequence>